<protein>
    <submittedName>
        <fullName evidence="1">Minor capsid protein</fullName>
    </submittedName>
</protein>
<accession>A0A8S5T9C5</accession>
<dbReference type="EMBL" id="BK032778">
    <property type="protein sequence ID" value="DAF59873.1"/>
    <property type="molecule type" value="Genomic_DNA"/>
</dbReference>
<sequence>MLSDSKLTDYSYIVAARFEAINTHYIKLMAKQIKEIGKLSPSNLYRLQQMTKMQQNIDTINYLLAQETGRTLEELYQIYDMSGMSLYEDTYNLYTARGIAQVPFEQNTRIQQYLESMKQLTANTFVNLSNTTALYEPYRHLVDTAIDAIVSGTGSYDELIRAQLTDTSLSPLVRNADEGLRITYASGQTRRLDSAIRMNVLDGMREVNNGIREQVGKEFGADGVEVTVHALCAADHIDIQGRQFSKEEFARVNGALRRKISTCNCKHATFPIILGVSEPAYTDDELAKYKANSEQTVTIDGREMTKYEATQVQRKVETEIRKAKDRTIFAENSGDVQLAKQAKARVEALKKHYNNVSRQAGLTPKMDRTYVQGYTGKQVKPKSIKLSI</sequence>
<proteinExistence type="predicted"/>
<dbReference type="GO" id="GO:0005198">
    <property type="term" value="F:structural molecule activity"/>
    <property type="evidence" value="ECO:0007669"/>
    <property type="project" value="InterPro"/>
</dbReference>
<dbReference type="InterPro" id="IPR009319">
    <property type="entry name" value="Phage_A118_VSP1"/>
</dbReference>
<evidence type="ECO:0000313" key="1">
    <source>
        <dbReference type="EMBL" id="DAF59873.1"/>
    </source>
</evidence>
<reference evidence="1" key="1">
    <citation type="journal article" date="2021" name="Proc. Natl. Acad. Sci. U.S.A.">
        <title>A Catalog of Tens of Thousands of Viruses from Human Metagenomes Reveals Hidden Associations with Chronic Diseases.</title>
        <authorList>
            <person name="Tisza M.J."/>
            <person name="Buck C.B."/>
        </authorList>
    </citation>
    <scope>NUCLEOTIDE SEQUENCE</scope>
    <source>
        <strain evidence="1">CtwDi18</strain>
    </source>
</reference>
<name>A0A8S5T9C5_9CAUD</name>
<dbReference type="Pfam" id="PF06152">
    <property type="entry name" value="Phage_min_cap2"/>
    <property type="match status" value="1"/>
</dbReference>
<organism evidence="1">
    <name type="scientific">Siphoviridae sp. ctwDi18</name>
    <dbReference type="NCBI Taxonomy" id="2827970"/>
    <lineage>
        <taxon>Viruses</taxon>
        <taxon>Duplodnaviria</taxon>
        <taxon>Heunggongvirae</taxon>
        <taxon>Uroviricota</taxon>
        <taxon>Caudoviricetes</taxon>
    </lineage>
</organism>